<keyword evidence="2" id="KW-1185">Reference proteome</keyword>
<dbReference type="SUPFAM" id="SSF50370">
    <property type="entry name" value="Ricin B-like lectins"/>
    <property type="match status" value="1"/>
</dbReference>
<evidence type="ECO:0000313" key="1">
    <source>
        <dbReference type="EMBL" id="KIY50678.1"/>
    </source>
</evidence>
<dbReference type="CDD" id="cd00161">
    <property type="entry name" value="beta-trefoil_Ricin-like"/>
    <property type="match status" value="1"/>
</dbReference>
<dbReference type="OrthoDB" id="9895617at2759"/>
<evidence type="ECO:0008006" key="3">
    <source>
        <dbReference type="Google" id="ProtNLM"/>
    </source>
</evidence>
<reference evidence="1 2" key="1">
    <citation type="journal article" date="2015" name="Fungal Genet. Biol.">
        <title>Evolution of novel wood decay mechanisms in Agaricales revealed by the genome sequences of Fistulina hepatica and Cylindrobasidium torrendii.</title>
        <authorList>
            <person name="Floudas D."/>
            <person name="Held B.W."/>
            <person name="Riley R."/>
            <person name="Nagy L.G."/>
            <person name="Koehler G."/>
            <person name="Ransdell A.S."/>
            <person name="Younus H."/>
            <person name="Chow J."/>
            <person name="Chiniquy J."/>
            <person name="Lipzen A."/>
            <person name="Tritt A."/>
            <person name="Sun H."/>
            <person name="Haridas S."/>
            <person name="LaButti K."/>
            <person name="Ohm R.A."/>
            <person name="Kues U."/>
            <person name="Blanchette R.A."/>
            <person name="Grigoriev I.V."/>
            <person name="Minto R.E."/>
            <person name="Hibbett D.S."/>
        </authorList>
    </citation>
    <scope>NUCLEOTIDE SEQUENCE [LARGE SCALE GENOMIC DNA]</scope>
    <source>
        <strain evidence="1 2">ATCC 64428</strain>
    </source>
</reference>
<gene>
    <name evidence="1" type="ORF">FISHEDRAFT_39125</name>
</gene>
<organism evidence="1 2">
    <name type="scientific">Fistulina hepatica ATCC 64428</name>
    <dbReference type="NCBI Taxonomy" id="1128425"/>
    <lineage>
        <taxon>Eukaryota</taxon>
        <taxon>Fungi</taxon>
        <taxon>Dikarya</taxon>
        <taxon>Basidiomycota</taxon>
        <taxon>Agaricomycotina</taxon>
        <taxon>Agaricomycetes</taxon>
        <taxon>Agaricomycetidae</taxon>
        <taxon>Agaricales</taxon>
        <taxon>Fistulinaceae</taxon>
        <taxon>Fistulina</taxon>
    </lineage>
</organism>
<dbReference type="Gene3D" id="2.80.10.50">
    <property type="match status" value="1"/>
</dbReference>
<proteinExistence type="predicted"/>
<dbReference type="Proteomes" id="UP000054144">
    <property type="component" value="Unassembled WGS sequence"/>
</dbReference>
<evidence type="ECO:0000313" key="2">
    <source>
        <dbReference type="Proteomes" id="UP000054144"/>
    </source>
</evidence>
<dbReference type="EMBL" id="KN881675">
    <property type="protein sequence ID" value="KIY50678.1"/>
    <property type="molecule type" value="Genomic_DNA"/>
</dbReference>
<sequence>MPTDARIQSTLHGFPIGYFVVRNLATGRLLDVQGDAIEDGTPVILWPEKEMYLVETRRSAEANNQVFFVDTSGALCSRASGHAIDVEGDGLVLRHRRPISQPFPNTYSHPLPVFSHSAKTGEITVTFEDTSYAPADDKQYILTAVPRAKPRTFMDDASAFIATNIATPIASFFNDRTKSSAAAAEMVREYVDLGADELLEEDRDEAAEVDDSPDLGREVRIVRVREDPHLSEKARRRRQWELVSLRTADARTGAI</sequence>
<dbReference type="AlphaFoldDB" id="A0A0D7AIK1"/>
<protein>
    <recommendedName>
        <fullName evidence="3">Ricin B lectin domain-containing protein</fullName>
    </recommendedName>
</protein>
<name>A0A0D7AIK1_9AGAR</name>
<dbReference type="InterPro" id="IPR035992">
    <property type="entry name" value="Ricin_B-like_lectins"/>
</dbReference>
<accession>A0A0D7AIK1</accession>